<evidence type="ECO:0000256" key="1">
    <source>
        <dbReference type="SAM" id="Phobius"/>
    </source>
</evidence>
<keyword evidence="1" id="KW-1133">Transmembrane helix</keyword>
<keyword evidence="1" id="KW-0812">Transmembrane</keyword>
<feature type="transmembrane region" description="Helical" evidence="1">
    <location>
        <begin position="73"/>
        <end position="92"/>
    </location>
</feature>
<protein>
    <submittedName>
        <fullName evidence="2">Uncharacterized protein</fullName>
    </submittedName>
</protein>
<reference evidence="2" key="1">
    <citation type="submission" date="2020-12" db="EMBL/GenBank/DDBJ databases">
        <title>WGS assembly of Carya illinoinensis cv. Pawnee.</title>
        <authorList>
            <person name="Platts A."/>
            <person name="Shu S."/>
            <person name="Wright S."/>
            <person name="Barry K."/>
            <person name="Edger P."/>
            <person name="Pires J.C."/>
            <person name="Schmutz J."/>
        </authorList>
    </citation>
    <scope>NUCLEOTIDE SEQUENCE</scope>
    <source>
        <tissue evidence="2">Leaf</tissue>
    </source>
</reference>
<comment type="caution">
    <text evidence="2">The sequence shown here is derived from an EMBL/GenBank/DDBJ whole genome shotgun (WGS) entry which is preliminary data.</text>
</comment>
<keyword evidence="1" id="KW-0472">Membrane</keyword>
<gene>
    <name evidence="2" type="ORF">CIPAW_12G077600</name>
</gene>
<organism evidence="2 3">
    <name type="scientific">Carya illinoinensis</name>
    <name type="common">Pecan</name>
    <dbReference type="NCBI Taxonomy" id="32201"/>
    <lineage>
        <taxon>Eukaryota</taxon>
        <taxon>Viridiplantae</taxon>
        <taxon>Streptophyta</taxon>
        <taxon>Embryophyta</taxon>
        <taxon>Tracheophyta</taxon>
        <taxon>Spermatophyta</taxon>
        <taxon>Magnoliopsida</taxon>
        <taxon>eudicotyledons</taxon>
        <taxon>Gunneridae</taxon>
        <taxon>Pentapetalae</taxon>
        <taxon>rosids</taxon>
        <taxon>fabids</taxon>
        <taxon>Fagales</taxon>
        <taxon>Juglandaceae</taxon>
        <taxon>Carya</taxon>
    </lineage>
</organism>
<accession>A0A8T1NW48</accession>
<dbReference type="AlphaFoldDB" id="A0A8T1NW48"/>
<dbReference type="Proteomes" id="UP000811609">
    <property type="component" value="Chromosome 12"/>
</dbReference>
<name>A0A8T1NW48_CARIL</name>
<dbReference type="EMBL" id="CM031820">
    <property type="protein sequence ID" value="KAG6633861.1"/>
    <property type="molecule type" value="Genomic_DNA"/>
</dbReference>
<sequence length="158" mass="18181">MSFGAFFQSCTFSSWVIFFTLLAFLSSFFHCYLTLLAFLSSSFFSLFPAVLNVFCSFLMVISFQVFLVGDFQSFTFLISISVSLSCGLLILLSSTFRSLSFAIVRFIKDLCYLPLFDPFHLLLSDLSKIFVIFHFSIPFICYCQIYQRSKNKSVLFLL</sequence>
<feature type="transmembrane region" description="Helical" evidence="1">
    <location>
        <begin position="46"/>
        <end position="67"/>
    </location>
</feature>
<evidence type="ECO:0000313" key="2">
    <source>
        <dbReference type="EMBL" id="KAG6633861.1"/>
    </source>
</evidence>
<feature type="transmembrane region" description="Helical" evidence="1">
    <location>
        <begin position="12"/>
        <end position="39"/>
    </location>
</feature>
<proteinExistence type="predicted"/>
<feature type="transmembrane region" description="Helical" evidence="1">
    <location>
        <begin position="128"/>
        <end position="146"/>
    </location>
</feature>
<keyword evidence="3" id="KW-1185">Reference proteome</keyword>
<evidence type="ECO:0000313" key="3">
    <source>
        <dbReference type="Proteomes" id="UP000811609"/>
    </source>
</evidence>